<evidence type="ECO:0000313" key="1">
    <source>
        <dbReference type="EMBL" id="KAJ9481563.1"/>
    </source>
</evidence>
<organism evidence="1 2">
    <name type="scientific">Penicillium thymicola</name>
    <dbReference type="NCBI Taxonomy" id="293382"/>
    <lineage>
        <taxon>Eukaryota</taxon>
        <taxon>Fungi</taxon>
        <taxon>Dikarya</taxon>
        <taxon>Ascomycota</taxon>
        <taxon>Pezizomycotina</taxon>
        <taxon>Eurotiomycetes</taxon>
        <taxon>Eurotiomycetidae</taxon>
        <taxon>Eurotiales</taxon>
        <taxon>Aspergillaceae</taxon>
        <taxon>Penicillium</taxon>
    </lineage>
</organism>
<proteinExistence type="predicted"/>
<dbReference type="EMBL" id="LACB01000744">
    <property type="protein sequence ID" value="KAJ9481563.1"/>
    <property type="molecule type" value="Genomic_DNA"/>
</dbReference>
<keyword evidence="2" id="KW-1185">Reference proteome</keyword>
<reference evidence="1" key="2">
    <citation type="journal article" date="2016" name="Fungal Biol.">
        <title>Ochratoxin A production by Penicillium thymicola.</title>
        <authorList>
            <person name="Nguyen H.D.T."/>
            <person name="McMullin D.R."/>
            <person name="Ponomareva E."/>
            <person name="Riley R."/>
            <person name="Pomraning K.R."/>
            <person name="Baker S.E."/>
            <person name="Seifert K.A."/>
        </authorList>
    </citation>
    <scope>NUCLEOTIDE SEQUENCE</scope>
    <source>
        <strain evidence="1">DAOM 180753</strain>
    </source>
</reference>
<protein>
    <submittedName>
        <fullName evidence="1">Uncharacterized protein</fullName>
    </submittedName>
</protein>
<accession>A0AAI9T6X9</accession>
<evidence type="ECO:0000313" key="2">
    <source>
        <dbReference type="Proteomes" id="UP001227192"/>
    </source>
</evidence>
<comment type="caution">
    <text evidence="1">The sequence shown here is derived from an EMBL/GenBank/DDBJ whole genome shotgun (WGS) entry which is preliminary data.</text>
</comment>
<dbReference type="AlphaFoldDB" id="A0AAI9T6X9"/>
<gene>
    <name evidence="1" type="ORF">VN97_g11910</name>
</gene>
<name>A0AAI9T6X9_PENTH</name>
<reference evidence="1" key="1">
    <citation type="submission" date="2015-06" db="EMBL/GenBank/DDBJ databases">
        <authorList>
            <person name="Nguyen H."/>
        </authorList>
    </citation>
    <scope>NUCLEOTIDE SEQUENCE</scope>
    <source>
        <strain evidence="1">DAOM 180753</strain>
    </source>
</reference>
<sequence>MFVGQEFVLVCGNPTPAWGLGCLARTGYPGFCQRANQGPTRDNPGVYIQVFFFFFFRHHLSSVSFTDTCLSEADKQEQVTMDNNPTNPTRNTLVLLYHHYCFYSHGWCLVGLQQIHS</sequence>
<dbReference type="Proteomes" id="UP001227192">
    <property type="component" value="Unassembled WGS sequence"/>
</dbReference>